<dbReference type="Proteomes" id="UP001465426">
    <property type="component" value="Unassembled WGS sequence"/>
</dbReference>
<reference evidence="2 3" key="1">
    <citation type="submission" date="2024-03" db="EMBL/GenBank/DDBJ databases">
        <title>Human intestinal bacterial collection.</title>
        <authorList>
            <person name="Pauvert C."/>
            <person name="Hitch T.C.A."/>
            <person name="Clavel T."/>
        </authorList>
    </citation>
    <scope>NUCLEOTIDE SEQUENCE [LARGE SCALE GENOMIC DNA]</scope>
    <source>
        <strain evidence="2 3">CLA-SR-H024</strain>
    </source>
</reference>
<gene>
    <name evidence="2" type="ORF">WMO63_17005</name>
</gene>
<keyword evidence="3" id="KW-1185">Reference proteome</keyword>
<accession>A0ABV1F4V2</accession>
<organism evidence="2 3">
    <name type="scientific">Niallia hominis</name>
    <dbReference type="NCBI Taxonomy" id="3133173"/>
    <lineage>
        <taxon>Bacteria</taxon>
        <taxon>Bacillati</taxon>
        <taxon>Bacillota</taxon>
        <taxon>Bacilli</taxon>
        <taxon>Bacillales</taxon>
        <taxon>Bacillaceae</taxon>
        <taxon>Niallia</taxon>
    </lineage>
</organism>
<protein>
    <submittedName>
        <fullName evidence="2">Uncharacterized protein</fullName>
    </submittedName>
</protein>
<dbReference type="RefSeq" id="WP_235248458.1">
    <property type="nucleotide sequence ID" value="NZ_JBBMFN010000049.1"/>
</dbReference>
<sequence length="224" mass="25607">MKFGLSLFTARLKRYILTLLVLSLLLGAIGWFAPAGKEITDVKAEATILLGNYENEYLNNSEVIASLLRNETTFKEYLPDVEIDREQLRISTDAPTKISFALTAINEREALDSLSELVTAFLEMDQRYYKEKDEIISESINQLQEKTVSEDLVVDQERFLYELKTKQLTLQPAMLVKDVMAIKADNRVVSQQDRALLGVMIGIMLSCLWIIYPVFIKSETDLKR</sequence>
<keyword evidence="1" id="KW-0812">Transmembrane</keyword>
<name>A0ABV1F4V2_9BACI</name>
<keyword evidence="1" id="KW-0472">Membrane</keyword>
<comment type="caution">
    <text evidence="2">The sequence shown here is derived from an EMBL/GenBank/DDBJ whole genome shotgun (WGS) entry which is preliminary data.</text>
</comment>
<proteinExistence type="predicted"/>
<dbReference type="EMBL" id="JBBMFN010000049">
    <property type="protein sequence ID" value="MEQ2467357.1"/>
    <property type="molecule type" value="Genomic_DNA"/>
</dbReference>
<evidence type="ECO:0000256" key="1">
    <source>
        <dbReference type="SAM" id="Phobius"/>
    </source>
</evidence>
<keyword evidence="1" id="KW-1133">Transmembrane helix</keyword>
<evidence type="ECO:0000313" key="3">
    <source>
        <dbReference type="Proteomes" id="UP001465426"/>
    </source>
</evidence>
<evidence type="ECO:0000313" key="2">
    <source>
        <dbReference type="EMBL" id="MEQ2467357.1"/>
    </source>
</evidence>
<feature type="transmembrane region" description="Helical" evidence="1">
    <location>
        <begin position="195"/>
        <end position="215"/>
    </location>
</feature>